<evidence type="ECO:0000256" key="1">
    <source>
        <dbReference type="SAM" id="Phobius"/>
    </source>
</evidence>
<keyword evidence="1" id="KW-0812">Transmembrane</keyword>
<name>A0A316HCY0_9SPHI</name>
<evidence type="ECO:0000313" key="3">
    <source>
        <dbReference type="Proteomes" id="UP000245678"/>
    </source>
</evidence>
<dbReference type="AlphaFoldDB" id="A0A316HCY0"/>
<keyword evidence="3" id="KW-1185">Reference proteome</keyword>
<accession>A0A316HCY0</accession>
<keyword evidence="1" id="KW-1133">Transmembrane helix</keyword>
<proteinExistence type="predicted"/>
<organism evidence="2 3">
    <name type="scientific">Mucilaginibacter oryzae</name>
    <dbReference type="NCBI Taxonomy" id="468058"/>
    <lineage>
        <taxon>Bacteria</taxon>
        <taxon>Pseudomonadati</taxon>
        <taxon>Bacteroidota</taxon>
        <taxon>Sphingobacteriia</taxon>
        <taxon>Sphingobacteriales</taxon>
        <taxon>Sphingobacteriaceae</taxon>
        <taxon>Mucilaginibacter</taxon>
    </lineage>
</organism>
<gene>
    <name evidence="2" type="ORF">LX99_02725</name>
</gene>
<protein>
    <recommendedName>
        <fullName evidence="4">Outer membrane protein with beta-barrel domain</fullName>
    </recommendedName>
</protein>
<keyword evidence="1" id="KW-0472">Membrane</keyword>
<feature type="transmembrane region" description="Helical" evidence="1">
    <location>
        <begin position="6"/>
        <end position="27"/>
    </location>
</feature>
<dbReference type="EMBL" id="QGHA01000004">
    <property type="protein sequence ID" value="PWK77840.1"/>
    <property type="molecule type" value="Genomic_DNA"/>
</dbReference>
<feature type="transmembrane region" description="Helical" evidence="1">
    <location>
        <begin position="47"/>
        <end position="65"/>
    </location>
</feature>
<sequence length="279" mass="31209">MIDFAVMTINKPGIVVFINFGAIFIKLKCFTKTSAFKAGAPFTMIKYILQSSIAVLFCLILPFAVKAQVGFDYAQYDVGFAAGINQASSTDVQTLKTTPSISFNFNYNQTPFVNYIFEAQIGRLKGGGPETTTQREFENHFAAFSFRVQVQAGELIDYSRSAFANVLKNIYLSSGLGYISNNVTRTEDVLLAEEGKTLPGEKKNEEIFIPLRLGYEFKIFNSYNQPGVKIDLGYQYNFIMGDQLDAYIAGKHNDAYSMFTLGFKFAIGGVTSYRKQIHY</sequence>
<comment type="caution">
    <text evidence="2">The sequence shown here is derived from an EMBL/GenBank/DDBJ whole genome shotgun (WGS) entry which is preliminary data.</text>
</comment>
<evidence type="ECO:0000313" key="2">
    <source>
        <dbReference type="EMBL" id="PWK77840.1"/>
    </source>
</evidence>
<dbReference type="Proteomes" id="UP000245678">
    <property type="component" value="Unassembled WGS sequence"/>
</dbReference>
<reference evidence="2 3" key="1">
    <citation type="submission" date="2018-05" db="EMBL/GenBank/DDBJ databases">
        <title>Genomic Encyclopedia of Archaeal and Bacterial Type Strains, Phase II (KMG-II): from individual species to whole genera.</title>
        <authorList>
            <person name="Goeker M."/>
        </authorList>
    </citation>
    <scope>NUCLEOTIDE SEQUENCE [LARGE SCALE GENOMIC DNA]</scope>
    <source>
        <strain evidence="2 3">DSM 19975</strain>
    </source>
</reference>
<evidence type="ECO:0008006" key="4">
    <source>
        <dbReference type="Google" id="ProtNLM"/>
    </source>
</evidence>